<reference evidence="3 4" key="1">
    <citation type="submission" date="2020-08" db="EMBL/GenBank/DDBJ databases">
        <authorList>
            <person name="Ramaprasad A."/>
        </authorList>
    </citation>
    <scope>NUCLEOTIDE SEQUENCE [LARGE SCALE GENOMIC DNA]</scope>
</reference>
<proteinExistence type="predicted"/>
<dbReference type="Proteomes" id="UP000515308">
    <property type="component" value="Chromosome PVLDE_02"/>
</dbReference>
<sequence length="395" mass="44653">MHKAVYILYALSIFEVVINFTGAFSSNSHNNKIPRKNVKVSNQRLLNENTNVDEEGENKYKNDSFVDDLSSKYESFESIIKNTQFGESATKLKNSLSKNKRPQLEQLATYAKDTIDNNLLLWNEGFKKEFANPENGNEESKSNDQNEDETSDTSGDGIFGKVFEDISKYHLQINKQYNCTKDELVKKAKDFGKDIQPVVDEKIKTCKGIVESNVKNRFGDFAKKAIDIGKDMQPAVDEKIKTCKGIVESNVKNRFGDFAKKAIDIGKDMQPAVDEKIKTCKGIVESNVKNRFGDFAKKAIDIGKDMQPVVDEKVKTYKGVVKSNVKSRCGELAKKAMDMGKKMNDPKIYELKVTLGEIEIQTKGKFDDLTNNMPDAFDHISKWGWVNSLLDIRIS</sequence>
<protein>
    <submittedName>
        <fullName evidence="3">Uncharacterized protein</fullName>
    </submittedName>
</protein>
<name>A0A6V7RU31_PLAVN</name>
<keyword evidence="2" id="KW-0812">Transmembrane</keyword>
<dbReference type="VEuPathDB" id="PlasmoDB:PVLDE_0201520"/>
<accession>A0A6V7RU31</accession>
<evidence type="ECO:0000313" key="4">
    <source>
        <dbReference type="Proteomes" id="UP000515308"/>
    </source>
</evidence>
<organism evidence="3 4">
    <name type="scientific">Plasmodium vinckei lentum</name>
    <dbReference type="NCBI Taxonomy" id="138297"/>
    <lineage>
        <taxon>Eukaryota</taxon>
        <taxon>Sar</taxon>
        <taxon>Alveolata</taxon>
        <taxon>Apicomplexa</taxon>
        <taxon>Aconoidasida</taxon>
        <taxon>Haemosporida</taxon>
        <taxon>Plasmodiidae</taxon>
        <taxon>Plasmodium</taxon>
        <taxon>Plasmodium (Vinckeia)</taxon>
    </lineage>
</organism>
<evidence type="ECO:0000256" key="2">
    <source>
        <dbReference type="SAM" id="Phobius"/>
    </source>
</evidence>
<keyword evidence="2" id="KW-0472">Membrane</keyword>
<keyword evidence="2" id="KW-1133">Transmembrane helix</keyword>
<dbReference type="AlphaFoldDB" id="A0A6V7RU31"/>
<gene>
    <name evidence="3" type="ORF">PVLDE_0201520</name>
</gene>
<feature type="transmembrane region" description="Helical" evidence="2">
    <location>
        <begin position="6"/>
        <end position="26"/>
    </location>
</feature>
<dbReference type="EMBL" id="LR865364">
    <property type="protein sequence ID" value="CAD2084707.1"/>
    <property type="molecule type" value="Genomic_DNA"/>
</dbReference>
<evidence type="ECO:0000313" key="3">
    <source>
        <dbReference type="EMBL" id="CAD2084707.1"/>
    </source>
</evidence>
<feature type="region of interest" description="Disordered" evidence="1">
    <location>
        <begin position="130"/>
        <end position="157"/>
    </location>
</feature>
<evidence type="ECO:0000256" key="1">
    <source>
        <dbReference type="SAM" id="MobiDB-lite"/>
    </source>
</evidence>